<dbReference type="SUPFAM" id="SSF56281">
    <property type="entry name" value="Metallo-hydrolase/oxidoreductase"/>
    <property type="match status" value="1"/>
</dbReference>
<accession>A0A2N0VIV3</accession>
<dbReference type="AlphaFoldDB" id="A0A2N0VIV3"/>
<dbReference type="GO" id="GO:0016787">
    <property type="term" value="F:hydrolase activity"/>
    <property type="evidence" value="ECO:0007669"/>
    <property type="project" value="UniProtKB-KW"/>
</dbReference>
<keyword evidence="7" id="KW-1185">Reference proteome</keyword>
<name>A0A2N0VIV3_9BACT</name>
<evidence type="ECO:0000256" key="4">
    <source>
        <dbReference type="ARBA" id="ARBA00022833"/>
    </source>
</evidence>
<keyword evidence="4" id="KW-0862">Zinc</keyword>
<proteinExistence type="inferred from homology"/>
<reference evidence="6 7" key="1">
    <citation type="submission" date="2017-11" db="EMBL/GenBank/DDBJ databases">
        <title>Rhodohalobacter 15182 sp. nov., isolated from a salt lake.</title>
        <authorList>
            <person name="Han S."/>
        </authorList>
    </citation>
    <scope>NUCLEOTIDE SEQUENCE [LARGE SCALE GENOMIC DNA]</scope>
    <source>
        <strain evidence="6 7">15182</strain>
    </source>
</reference>
<gene>
    <name evidence="6" type="ORF">CWD77_01070</name>
</gene>
<evidence type="ECO:0000313" key="7">
    <source>
        <dbReference type="Proteomes" id="UP000233398"/>
    </source>
</evidence>
<feature type="domain" description="Metallo-beta-lactamase" evidence="5">
    <location>
        <begin position="39"/>
        <end position="239"/>
    </location>
</feature>
<dbReference type="GO" id="GO:0046872">
    <property type="term" value="F:metal ion binding"/>
    <property type="evidence" value="ECO:0007669"/>
    <property type="project" value="UniProtKB-KW"/>
</dbReference>
<organism evidence="6 7">
    <name type="scientific">Rhodohalobacter barkolensis</name>
    <dbReference type="NCBI Taxonomy" id="2053187"/>
    <lineage>
        <taxon>Bacteria</taxon>
        <taxon>Pseudomonadati</taxon>
        <taxon>Balneolota</taxon>
        <taxon>Balneolia</taxon>
        <taxon>Balneolales</taxon>
        <taxon>Balneolaceae</taxon>
        <taxon>Rhodohalobacter</taxon>
    </lineage>
</organism>
<sequence length="263" mass="30205">MSNIKVTPLYEGTFSVGLDKNFKRISRDDPPNKGALKLAINPFLIQDGEKNILFDVGLGDLLGENSSIDTILENLESKGVEDFEISDIFASHLHFDHIGGLANRKNGYWDLTFPDAKVWISKNGWRKLRSIIEKEDDDVRDFFNFIDSHADLNFLNDEENQIDHVRTKRIGGHTEFHQVLFYENGDDRYLMAGDILGRRSAINRSFEAKYDFDPKQSVKARSELQELAYKEGYAIMTYHEPINPIFKLTGFDKKKGYTIENVS</sequence>
<dbReference type="Gene3D" id="3.60.15.10">
    <property type="entry name" value="Ribonuclease Z/Hydroxyacylglutathione hydrolase-like"/>
    <property type="match status" value="1"/>
</dbReference>
<dbReference type="Proteomes" id="UP000233398">
    <property type="component" value="Unassembled WGS sequence"/>
</dbReference>
<dbReference type="SMART" id="SM00849">
    <property type="entry name" value="Lactamase_B"/>
    <property type="match status" value="1"/>
</dbReference>
<evidence type="ECO:0000256" key="2">
    <source>
        <dbReference type="ARBA" id="ARBA00022723"/>
    </source>
</evidence>
<evidence type="ECO:0000256" key="1">
    <source>
        <dbReference type="ARBA" id="ARBA00007749"/>
    </source>
</evidence>
<evidence type="ECO:0000259" key="5">
    <source>
        <dbReference type="SMART" id="SM00849"/>
    </source>
</evidence>
<dbReference type="InterPro" id="IPR051013">
    <property type="entry name" value="MBL_superfamily_lactonases"/>
</dbReference>
<dbReference type="RefSeq" id="WP_101071372.1">
    <property type="nucleotide sequence ID" value="NZ_PISP01000001.1"/>
</dbReference>
<dbReference type="Pfam" id="PF00753">
    <property type="entry name" value="Lactamase_B"/>
    <property type="match status" value="1"/>
</dbReference>
<dbReference type="OrthoDB" id="9802897at2"/>
<dbReference type="InterPro" id="IPR036866">
    <property type="entry name" value="RibonucZ/Hydroxyglut_hydro"/>
</dbReference>
<protein>
    <recommendedName>
        <fullName evidence="5">Metallo-beta-lactamase domain-containing protein</fullName>
    </recommendedName>
</protein>
<dbReference type="EMBL" id="PISP01000001">
    <property type="protein sequence ID" value="PKD44094.1"/>
    <property type="molecule type" value="Genomic_DNA"/>
</dbReference>
<keyword evidence="2" id="KW-0479">Metal-binding</keyword>
<evidence type="ECO:0000256" key="3">
    <source>
        <dbReference type="ARBA" id="ARBA00022801"/>
    </source>
</evidence>
<keyword evidence="3" id="KW-0378">Hydrolase</keyword>
<dbReference type="InterPro" id="IPR001279">
    <property type="entry name" value="Metallo-B-lactamas"/>
</dbReference>
<comment type="similarity">
    <text evidence="1">Belongs to the metallo-beta-lactamase superfamily.</text>
</comment>
<dbReference type="PANTHER" id="PTHR42978">
    <property type="entry name" value="QUORUM-QUENCHING LACTONASE YTNP-RELATED-RELATED"/>
    <property type="match status" value="1"/>
</dbReference>
<evidence type="ECO:0000313" key="6">
    <source>
        <dbReference type="EMBL" id="PKD44094.1"/>
    </source>
</evidence>
<comment type="caution">
    <text evidence="6">The sequence shown here is derived from an EMBL/GenBank/DDBJ whole genome shotgun (WGS) entry which is preliminary data.</text>
</comment>